<keyword evidence="1" id="KW-0255">Endonuclease</keyword>
<name>A0A7L6BG87_LIMRT</name>
<evidence type="ECO:0000313" key="1">
    <source>
        <dbReference type="EMBL" id="QLQ60934.1"/>
    </source>
</evidence>
<dbReference type="AlphaFoldDB" id="A0A7L6BG87"/>
<reference evidence="1 2" key="1">
    <citation type="submission" date="2020-07" db="EMBL/GenBank/DDBJ databases">
        <title>Genome sequence of Lactobacillus reuteri CNEI-KCA3 isolated from the faeces of a reared-broiler chicken, South-East Nigeria, reveals presence of CRISPR arrays.</title>
        <authorList>
            <person name="Anukam K.C."/>
            <person name="Ibezim C.N."/>
            <person name="BeecK W.V."/>
            <person name="Allonsius C."/>
            <person name="Broek M.D."/>
            <person name="Tuyaerts I."/>
            <person name="Attama A."/>
            <person name="Esimone C.O."/>
            <person name="Lebeer S."/>
        </authorList>
    </citation>
    <scope>NUCLEOTIDE SEQUENCE [LARGE SCALE GENOMIC DNA]</scope>
    <source>
        <strain evidence="1 2">CNEI-KCA3</strain>
    </source>
</reference>
<accession>A0A7L6BG87</accession>
<dbReference type="Proteomes" id="UP000510868">
    <property type="component" value="Chromosome"/>
</dbReference>
<protein>
    <submittedName>
        <fullName evidence="1">Restriction endonuclease</fullName>
    </submittedName>
</protein>
<keyword evidence="1" id="KW-0378">Hydrolase</keyword>
<evidence type="ECO:0000313" key="2">
    <source>
        <dbReference type="Proteomes" id="UP000510868"/>
    </source>
</evidence>
<keyword evidence="1" id="KW-0540">Nuclease</keyword>
<sequence length="280" mass="32121">MLNDPHLKIVYYEQDSSKVFHGTDIKGGIAVSYRDDSRILGPIGVFSPYPIVNTIMKKVTQNSNFVSLSEIIYSRTAYRFTDKMHQENPEAHDKLSKGHDYDVSSNIFERLPELFSDHRPEDGQEYIRILGRINGKRVFRYIKSQYINPVDNTDKWKVVVPQANGTGELGEKISHPEVIGPGTGSTETFIEIGNCSSQIEAMNLAKYIKTKLCRLMLGILKITQNGNKPVWRLVPLQDFTQDSGIDWSKSIQDIDQQLYKKYDLNQQEIEFIETHVKEMD</sequence>
<dbReference type="GO" id="GO:0004519">
    <property type="term" value="F:endonuclease activity"/>
    <property type="evidence" value="ECO:0007669"/>
    <property type="project" value="UniProtKB-KW"/>
</dbReference>
<proteinExistence type="predicted"/>
<dbReference type="EMBL" id="CP059275">
    <property type="protein sequence ID" value="QLQ60934.1"/>
    <property type="molecule type" value="Genomic_DNA"/>
</dbReference>
<organism evidence="1 2">
    <name type="scientific">Limosilactobacillus reuteri</name>
    <name type="common">Lactobacillus reuteri</name>
    <dbReference type="NCBI Taxonomy" id="1598"/>
    <lineage>
        <taxon>Bacteria</taxon>
        <taxon>Bacillati</taxon>
        <taxon>Bacillota</taxon>
        <taxon>Bacilli</taxon>
        <taxon>Lactobacillales</taxon>
        <taxon>Lactobacillaceae</taxon>
        <taxon>Limosilactobacillus</taxon>
    </lineage>
</organism>
<gene>
    <name evidence="1" type="ORF">HHK02_06805</name>
</gene>
<dbReference type="RefSeq" id="WP_181462197.1">
    <property type="nucleotide sequence ID" value="NZ_CP059275.1"/>
</dbReference>